<dbReference type="PANTHER" id="PTHR43566">
    <property type="entry name" value="CONSERVED PROTEIN"/>
    <property type="match status" value="1"/>
</dbReference>
<dbReference type="InterPro" id="IPR025420">
    <property type="entry name" value="DUF4143"/>
</dbReference>
<dbReference type="EMBL" id="SGVY01000036">
    <property type="protein sequence ID" value="TFH77803.1"/>
    <property type="molecule type" value="Genomic_DNA"/>
</dbReference>
<dbReference type="RefSeq" id="WP_134844025.1">
    <property type="nucleotide sequence ID" value="NZ_SGVY01000036.1"/>
</dbReference>
<protein>
    <submittedName>
        <fullName evidence="3">ATP-binding protein</fullName>
    </submittedName>
</protein>
<dbReference type="AlphaFoldDB" id="A0A4Y8VEQ0"/>
<keyword evidence="4" id="KW-1185">Reference proteome</keyword>
<evidence type="ECO:0000259" key="2">
    <source>
        <dbReference type="Pfam" id="PF13635"/>
    </source>
</evidence>
<dbReference type="SUPFAM" id="SSF52540">
    <property type="entry name" value="P-loop containing nucleoside triphosphate hydrolases"/>
    <property type="match status" value="1"/>
</dbReference>
<feature type="domain" description="AAA" evidence="1">
    <location>
        <begin position="21"/>
        <end position="136"/>
    </location>
</feature>
<accession>A0A4Y8VEQ0</accession>
<feature type="domain" description="DUF4143" evidence="2">
    <location>
        <begin position="204"/>
        <end position="368"/>
    </location>
</feature>
<keyword evidence="3" id="KW-0067">ATP-binding</keyword>
<dbReference type="InterPro" id="IPR041682">
    <property type="entry name" value="AAA_14"/>
</dbReference>
<evidence type="ECO:0000313" key="3">
    <source>
        <dbReference type="EMBL" id="TFH77803.1"/>
    </source>
</evidence>
<evidence type="ECO:0000259" key="1">
    <source>
        <dbReference type="Pfam" id="PF13173"/>
    </source>
</evidence>
<dbReference type="Proteomes" id="UP000297872">
    <property type="component" value="Unassembled WGS sequence"/>
</dbReference>
<keyword evidence="3" id="KW-0547">Nucleotide-binding</keyword>
<dbReference type="OrthoDB" id="128089at2"/>
<evidence type="ECO:0000313" key="4">
    <source>
        <dbReference type="Proteomes" id="UP000297872"/>
    </source>
</evidence>
<comment type="caution">
    <text evidence="3">The sequence shown here is derived from an EMBL/GenBank/DDBJ whole genome shotgun (WGS) entry which is preliminary data.</text>
</comment>
<dbReference type="GO" id="GO:0005524">
    <property type="term" value="F:ATP binding"/>
    <property type="evidence" value="ECO:0007669"/>
    <property type="project" value="UniProtKB-KW"/>
</dbReference>
<name>A0A4Y8VEQ0_9BACT</name>
<dbReference type="Pfam" id="PF13173">
    <property type="entry name" value="AAA_14"/>
    <property type="match status" value="1"/>
</dbReference>
<gene>
    <name evidence="3" type="ORF">EXN75_12130</name>
</gene>
<dbReference type="PANTHER" id="PTHR43566:SF2">
    <property type="entry name" value="DUF4143 DOMAIN-CONTAINING PROTEIN"/>
    <property type="match status" value="1"/>
</dbReference>
<organism evidence="3 4">
    <name type="scientific">Segatella hominis</name>
    <dbReference type="NCBI Taxonomy" id="2518605"/>
    <lineage>
        <taxon>Bacteria</taxon>
        <taxon>Pseudomonadati</taxon>
        <taxon>Bacteroidota</taxon>
        <taxon>Bacteroidia</taxon>
        <taxon>Bacteroidales</taxon>
        <taxon>Prevotellaceae</taxon>
        <taxon>Segatella</taxon>
    </lineage>
</organism>
<dbReference type="GeneID" id="302996026"/>
<reference evidence="3 4" key="1">
    <citation type="submission" date="2019-02" db="EMBL/GenBank/DDBJ databases">
        <title>Draft Genome Sequence of the Prevotella sp. BCRC 81118, Isolated from Human Feces.</title>
        <authorList>
            <person name="Huang C.-H."/>
        </authorList>
    </citation>
    <scope>NUCLEOTIDE SEQUENCE [LARGE SCALE GENOMIC DNA]</scope>
    <source>
        <strain evidence="3 4">BCRC 81118</strain>
    </source>
</reference>
<dbReference type="InterPro" id="IPR027417">
    <property type="entry name" value="P-loop_NTPase"/>
</dbReference>
<proteinExistence type="predicted"/>
<dbReference type="Pfam" id="PF13635">
    <property type="entry name" value="DUF4143"/>
    <property type="match status" value="1"/>
</dbReference>
<sequence length="431" mass="48468">MKYLDRIADRMLLLRLEAFGAVQIVGPKWCGKTTTAMQQSKSVIKMQDPDKREGYLATARTKPSLLLRGETPRLIDEWQVAPVLWDAVRNTVDERNLKGQFILTGSTVVEDHNGEIMHTGTGRISKMPMYPMSLYESKESTGSISLRSLFDDPSYDIDGLQSDMSVEQLIYAACRGGWPASLDVTLQEAQLLIAQDYVNVICNEDISRVDGVRRQPALARLIMRSYARNICTLVKKSKMLADITVEMEKTSMPTFDDYLSALQRLFVIEDVEAWCPAIRSAAAIRSGAKRCFVDPSIAVAALGMSPRSLELDLRTFGFIFECMCIRDLKVYSQALGGRVSYYHDRYGLEADIVLHLADGRYALIECKLGSREIDDGAKHLLQLRNLIREKNKVEHQMPLREPDLLIVMTGGEMAYTREDGVKVIPLATLKN</sequence>